<feature type="transmembrane region" description="Helical" evidence="1">
    <location>
        <begin position="12"/>
        <end position="30"/>
    </location>
</feature>
<dbReference type="Pfam" id="PF00990">
    <property type="entry name" value="GGDEF"/>
    <property type="match status" value="1"/>
</dbReference>
<organism evidence="3 4">
    <name type="scientific">Sporolactobacillus laevolacticus DSM 442</name>
    <dbReference type="NCBI Taxonomy" id="1395513"/>
    <lineage>
        <taxon>Bacteria</taxon>
        <taxon>Bacillati</taxon>
        <taxon>Bacillota</taxon>
        <taxon>Bacilli</taxon>
        <taxon>Bacillales</taxon>
        <taxon>Sporolactobacillaceae</taxon>
        <taxon>Sporolactobacillus</taxon>
    </lineage>
</organism>
<reference evidence="3 4" key="1">
    <citation type="journal article" date="2013" name="Genome Announc.">
        <title>Genome Sequence of Sporolactobacillus laevolacticus DSM442, an Efficient Polymer-Grade D-Lactate Producer from Agricultural Waste Cottonseed as a Nitrogen Source.</title>
        <authorList>
            <person name="Wang H."/>
            <person name="Wang L."/>
            <person name="Ju J."/>
            <person name="Yu B."/>
            <person name="Ma Y."/>
        </authorList>
    </citation>
    <scope>NUCLEOTIDE SEQUENCE [LARGE SCALE GENOMIC DNA]</scope>
    <source>
        <strain evidence="3 4">DSM 442</strain>
    </source>
</reference>
<accession>V6IVY4</accession>
<dbReference type="OrthoDB" id="9759607at2"/>
<keyword evidence="4" id="KW-1185">Reference proteome</keyword>
<dbReference type="Proteomes" id="UP000018296">
    <property type="component" value="Unassembled WGS sequence"/>
</dbReference>
<feature type="domain" description="GGDEF" evidence="2">
    <location>
        <begin position="256"/>
        <end position="390"/>
    </location>
</feature>
<dbReference type="InterPro" id="IPR000160">
    <property type="entry name" value="GGDEF_dom"/>
</dbReference>
<protein>
    <recommendedName>
        <fullName evidence="2">GGDEF domain-containing protein</fullName>
    </recommendedName>
</protein>
<dbReference type="Gene3D" id="3.30.70.270">
    <property type="match status" value="1"/>
</dbReference>
<dbReference type="SUPFAM" id="SSF55073">
    <property type="entry name" value="Nucleotide cyclase"/>
    <property type="match status" value="1"/>
</dbReference>
<dbReference type="NCBIfam" id="TIGR00254">
    <property type="entry name" value="GGDEF"/>
    <property type="match status" value="1"/>
</dbReference>
<comment type="caution">
    <text evidence="3">The sequence shown here is derived from an EMBL/GenBank/DDBJ whole genome shotgun (WGS) entry which is preliminary data.</text>
</comment>
<dbReference type="eggNOG" id="COG3706">
    <property type="taxonomic scope" value="Bacteria"/>
</dbReference>
<evidence type="ECO:0000256" key="1">
    <source>
        <dbReference type="SAM" id="Phobius"/>
    </source>
</evidence>
<dbReference type="PANTHER" id="PTHR45138:SF9">
    <property type="entry name" value="DIGUANYLATE CYCLASE DGCM-RELATED"/>
    <property type="match status" value="1"/>
</dbReference>
<dbReference type="AlphaFoldDB" id="V6IVY4"/>
<keyword evidence="1" id="KW-0812">Transmembrane</keyword>
<feature type="transmembrane region" description="Helical" evidence="1">
    <location>
        <begin position="64"/>
        <end position="86"/>
    </location>
</feature>
<dbReference type="GO" id="GO:0052621">
    <property type="term" value="F:diguanylate cyclase activity"/>
    <property type="evidence" value="ECO:0007669"/>
    <property type="project" value="TreeGrafter"/>
</dbReference>
<dbReference type="PROSITE" id="PS50887">
    <property type="entry name" value="GGDEF"/>
    <property type="match status" value="1"/>
</dbReference>
<dbReference type="InterPro" id="IPR043128">
    <property type="entry name" value="Rev_trsase/Diguanyl_cyclase"/>
</dbReference>
<evidence type="ECO:0000313" key="4">
    <source>
        <dbReference type="Proteomes" id="UP000018296"/>
    </source>
</evidence>
<feature type="transmembrane region" description="Helical" evidence="1">
    <location>
        <begin position="189"/>
        <end position="214"/>
    </location>
</feature>
<keyword evidence="1" id="KW-0472">Membrane</keyword>
<dbReference type="CDD" id="cd01949">
    <property type="entry name" value="GGDEF"/>
    <property type="match status" value="1"/>
</dbReference>
<dbReference type="FunFam" id="3.30.70.270:FF:000001">
    <property type="entry name" value="Diguanylate cyclase domain protein"/>
    <property type="match status" value="1"/>
</dbReference>
<name>V6IVY4_9BACL</name>
<sequence>MNVLLDVKMFLSFLVTGNLVTVMLIGAYLWHHKDDDTLNTFFYAKCIQTIAWIIAIFRGGPFDFAAVSLANSVLFIGYSIESIALLKLLRYYTKSIRTLYLWITILNILGFHLILFFNNQFNYRVAFASIGIVALLVVPVLRMIRGKHLSLLMRLMGYLYLFIILILLIRALVALLINHSSEPGPITVLLAYGFVFITINLTMILGGTGFILLLKEMTDKELVRLANYDDLTKTLNRRAFFEQTKQCLDQYAKKKVKVSFLLFDVDRFKCINDTHGHDIGDRVLRDLSKRIYRQIGPDNLFSRFGGDEFAILMPGLDEEQSTASAERIRAEIAGAEIHLPDKPLNYTISIGLLTLLPDRYTDIENLYISCDNALYGAKKSGKNSVYRGQYQDEY</sequence>
<feature type="transmembrane region" description="Helical" evidence="1">
    <location>
        <begin position="156"/>
        <end position="177"/>
    </location>
</feature>
<gene>
    <name evidence="3" type="ORF">P343_11745</name>
</gene>
<keyword evidence="1" id="KW-1133">Transmembrane helix</keyword>
<dbReference type="InterPro" id="IPR029787">
    <property type="entry name" value="Nucleotide_cyclase"/>
</dbReference>
<dbReference type="EMBL" id="AWTC01000011">
    <property type="protein sequence ID" value="EST11433.1"/>
    <property type="molecule type" value="Genomic_DNA"/>
</dbReference>
<dbReference type="PANTHER" id="PTHR45138">
    <property type="entry name" value="REGULATORY COMPONENTS OF SENSORY TRANSDUCTION SYSTEM"/>
    <property type="match status" value="1"/>
</dbReference>
<dbReference type="STRING" id="1395513.P343_11745"/>
<dbReference type="SMART" id="SM00267">
    <property type="entry name" value="GGDEF"/>
    <property type="match status" value="1"/>
</dbReference>
<feature type="transmembrane region" description="Helical" evidence="1">
    <location>
        <begin position="42"/>
        <end position="58"/>
    </location>
</feature>
<dbReference type="PATRIC" id="fig|1395513.3.peg.2377"/>
<proteinExistence type="predicted"/>
<dbReference type="InterPro" id="IPR050469">
    <property type="entry name" value="Diguanylate_Cyclase"/>
</dbReference>
<feature type="transmembrane region" description="Helical" evidence="1">
    <location>
        <begin position="123"/>
        <end position="144"/>
    </location>
</feature>
<evidence type="ECO:0000259" key="2">
    <source>
        <dbReference type="PROSITE" id="PS50887"/>
    </source>
</evidence>
<feature type="transmembrane region" description="Helical" evidence="1">
    <location>
        <begin position="98"/>
        <end position="117"/>
    </location>
</feature>
<evidence type="ECO:0000313" key="3">
    <source>
        <dbReference type="EMBL" id="EST11433.1"/>
    </source>
</evidence>
<dbReference type="RefSeq" id="WP_023510592.1">
    <property type="nucleotide sequence ID" value="NZ_AWTC01000011.1"/>
</dbReference>